<dbReference type="AlphaFoldDB" id="A0A0N4WWD8"/>
<accession>A0A0N4WWD8</accession>
<protein>
    <submittedName>
        <fullName evidence="3">Ovule protein</fullName>
    </submittedName>
</protein>
<proteinExistence type="predicted"/>
<keyword evidence="2" id="KW-1185">Reference proteome</keyword>
<reference evidence="3" key="1">
    <citation type="submission" date="2017-02" db="UniProtKB">
        <authorList>
            <consortium name="WormBaseParasite"/>
        </authorList>
    </citation>
    <scope>IDENTIFICATION</scope>
</reference>
<evidence type="ECO:0000313" key="2">
    <source>
        <dbReference type="Proteomes" id="UP000268014"/>
    </source>
</evidence>
<name>A0A0N4WWD8_HAEPC</name>
<evidence type="ECO:0000313" key="3">
    <source>
        <dbReference type="WBParaSite" id="HPLM_0001606301-mRNA-1"/>
    </source>
</evidence>
<dbReference type="WBParaSite" id="HPLM_0001606301-mRNA-1">
    <property type="protein sequence ID" value="HPLM_0001606301-mRNA-1"/>
    <property type="gene ID" value="HPLM_0001606301"/>
</dbReference>
<evidence type="ECO:0000313" key="1">
    <source>
        <dbReference type="EMBL" id="VDO58685.1"/>
    </source>
</evidence>
<organism evidence="3">
    <name type="scientific">Haemonchus placei</name>
    <name type="common">Barber's pole worm</name>
    <dbReference type="NCBI Taxonomy" id="6290"/>
    <lineage>
        <taxon>Eukaryota</taxon>
        <taxon>Metazoa</taxon>
        <taxon>Ecdysozoa</taxon>
        <taxon>Nematoda</taxon>
        <taxon>Chromadorea</taxon>
        <taxon>Rhabditida</taxon>
        <taxon>Rhabditina</taxon>
        <taxon>Rhabditomorpha</taxon>
        <taxon>Strongyloidea</taxon>
        <taxon>Trichostrongylidae</taxon>
        <taxon>Haemonchus</taxon>
    </lineage>
</organism>
<dbReference type="Proteomes" id="UP000268014">
    <property type="component" value="Unassembled WGS sequence"/>
</dbReference>
<dbReference type="EMBL" id="UZAF01019250">
    <property type="protein sequence ID" value="VDO58685.1"/>
    <property type="molecule type" value="Genomic_DNA"/>
</dbReference>
<sequence>MEQYKVPHLCYKRNRGTGSRRPLYRDLLRHRSLLQAGLLPDCIHTLRQSKSSNKVQLHNQSCRSIAMPTGCIYLKTCSCSW</sequence>
<reference evidence="1 2" key="2">
    <citation type="submission" date="2018-11" db="EMBL/GenBank/DDBJ databases">
        <authorList>
            <consortium name="Pathogen Informatics"/>
        </authorList>
    </citation>
    <scope>NUCLEOTIDE SEQUENCE [LARGE SCALE GENOMIC DNA]</scope>
    <source>
        <strain evidence="1 2">MHpl1</strain>
    </source>
</reference>
<gene>
    <name evidence="1" type="ORF">HPLM_LOCUS16055</name>
</gene>